<evidence type="ECO:0000313" key="5">
    <source>
        <dbReference type="Proteomes" id="UP001592528"/>
    </source>
</evidence>
<organism evidence="4 5">
    <name type="scientific">Streptacidiphilus cavernicola</name>
    <dbReference type="NCBI Taxonomy" id="3342716"/>
    <lineage>
        <taxon>Bacteria</taxon>
        <taxon>Bacillati</taxon>
        <taxon>Actinomycetota</taxon>
        <taxon>Actinomycetes</taxon>
        <taxon>Kitasatosporales</taxon>
        <taxon>Streptomycetaceae</taxon>
        <taxon>Streptacidiphilus</taxon>
    </lineage>
</organism>
<feature type="signal peptide" evidence="2">
    <location>
        <begin position="1"/>
        <end position="22"/>
    </location>
</feature>
<gene>
    <name evidence="4" type="ORF">ACEZDJ_29965</name>
</gene>
<evidence type="ECO:0000256" key="2">
    <source>
        <dbReference type="SAM" id="SignalP"/>
    </source>
</evidence>
<feature type="region of interest" description="Disordered" evidence="1">
    <location>
        <begin position="21"/>
        <end position="46"/>
    </location>
</feature>
<evidence type="ECO:0000313" key="4">
    <source>
        <dbReference type="EMBL" id="MFC1405521.1"/>
    </source>
</evidence>
<feature type="compositionally biased region" description="Low complexity" evidence="1">
    <location>
        <begin position="31"/>
        <end position="46"/>
    </location>
</feature>
<evidence type="ECO:0000259" key="3">
    <source>
        <dbReference type="Pfam" id="PF07995"/>
    </source>
</evidence>
<dbReference type="EMBL" id="JBHEZZ010000021">
    <property type="protein sequence ID" value="MFC1405521.1"/>
    <property type="molecule type" value="Genomic_DNA"/>
</dbReference>
<dbReference type="PANTHER" id="PTHR19328:SF13">
    <property type="entry name" value="HIPL1 PROTEIN"/>
    <property type="match status" value="1"/>
</dbReference>
<dbReference type="InterPro" id="IPR011041">
    <property type="entry name" value="Quinoprot_gluc/sorb_DH_b-prop"/>
</dbReference>
<feature type="domain" description="Glucose/Sorbosone dehydrogenase" evidence="3">
    <location>
        <begin position="80"/>
        <end position="383"/>
    </location>
</feature>
<dbReference type="PROSITE" id="PS51257">
    <property type="entry name" value="PROKAR_LIPOPROTEIN"/>
    <property type="match status" value="1"/>
</dbReference>
<sequence>MHRRVFVTGTAALLLSACSSNGGGGSPSPAPSSAAPTSPALTTAPSSSAASASAAGTASASAGAPKGGVTVTATVATGINVPWGLVLLPDRSLLVASRDTYEIHRVDPATGAKTLAGTVPDVVSNKAAGGEAGLLGLALSPRYATDHLVYAYYSTAHDNRIAHLSYDPTQPAGKQLGTPQPVLTAIPLGVHHNGGRIGFGPDGLLYAGTGETGNTALAQDRSSLGGKILRMTPAGEVPSGNPFPGSVVYTYGHRNVQGLAWDPQGRLWASEFGDREADELNLILPGHNYGWPATQGKTSNSEYTSPVAQFGTEVDSPSGIAYAAGCIWMAGLKGERLWRIPLDGTTTAATPQSFLDGSYGRLRSVIADTDGTLLLTTSNTDGRGTARSGDDRILRLTVH</sequence>
<feature type="chain" id="PRO_5047027504" evidence="2">
    <location>
        <begin position="23"/>
        <end position="399"/>
    </location>
</feature>
<dbReference type="Proteomes" id="UP001592528">
    <property type="component" value="Unassembled WGS sequence"/>
</dbReference>
<dbReference type="Gene3D" id="2.120.10.30">
    <property type="entry name" value="TolB, C-terminal domain"/>
    <property type="match status" value="1"/>
</dbReference>
<reference evidence="4 5" key="1">
    <citation type="submission" date="2024-09" db="EMBL/GenBank/DDBJ databases">
        <authorList>
            <person name="Lee S.D."/>
        </authorList>
    </citation>
    <scope>NUCLEOTIDE SEQUENCE [LARGE SCALE GENOMIC DNA]</scope>
    <source>
        <strain evidence="4 5">N1-5</strain>
    </source>
</reference>
<protein>
    <submittedName>
        <fullName evidence="4">Sorbosone dehydrogenase family protein</fullName>
    </submittedName>
</protein>
<keyword evidence="5" id="KW-1185">Reference proteome</keyword>
<accession>A0ABV6UVQ3</accession>
<dbReference type="Pfam" id="PF07995">
    <property type="entry name" value="GSDH"/>
    <property type="match status" value="1"/>
</dbReference>
<comment type="caution">
    <text evidence="4">The sequence shown here is derived from an EMBL/GenBank/DDBJ whole genome shotgun (WGS) entry which is preliminary data.</text>
</comment>
<dbReference type="InterPro" id="IPR011042">
    <property type="entry name" value="6-blade_b-propeller_TolB-like"/>
</dbReference>
<dbReference type="SUPFAM" id="SSF50952">
    <property type="entry name" value="Soluble quinoprotein glucose dehydrogenase"/>
    <property type="match status" value="1"/>
</dbReference>
<evidence type="ECO:0000256" key="1">
    <source>
        <dbReference type="SAM" id="MobiDB-lite"/>
    </source>
</evidence>
<dbReference type="RefSeq" id="WP_030261736.1">
    <property type="nucleotide sequence ID" value="NZ_JBHEZZ010000021.1"/>
</dbReference>
<proteinExistence type="predicted"/>
<name>A0ABV6UVQ3_9ACTN</name>
<dbReference type="InterPro" id="IPR012938">
    <property type="entry name" value="Glc/Sorbosone_DH"/>
</dbReference>
<keyword evidence="2" id="KW-0732">Signal</keyword>
<dbReference type="PANTHER" id="PTHR19328">
    <property type="entry name" value="HEDGEHOG-INTERACTING PROTEIN"/>
    <property type="match status" value="1"/>
</dbReference>